<dbReference type="InterPro" id="IPR038670">
    <property type="entry name" value="HslJ-like_sf"/>
</dbReference>
<sequence length="135" mass="15343">MRLAAIFTLFVAFLLTGCQSTSQNLNKKIKFNQYQLVVLDNVVLTDPNIKLSFSDGLRVHGFTGCNRFFGQGKLSHNQFKIDELGMSRKRCDPQLTQQEELIIDTLSQMASLTVERDQLIIAGRHHLTFKRIASL</sequence>
<dbReference type="OrthoDB" id="5348860at2"/>
<dbReference type="HOGENOM" id="CLU_075808_1_0_6"/>
<dbReference type="EMBL" id="AAOH01000003">
    <property type="protein sequence ID" value="EAR28921.1"/>
    <property type="molecule type" value="Genomic_DNA"/>
</dbReference>
<evidence type="ECO:0000313" key="4">
    <source>
        <dbReference type="Proteomes" id="UP000006201"/>
    </source>
</evidence>
<dbReference type="Pfam" id="PF03724">
    <property type="entry name" value="META"/>
    <property type="match status" value="1"/>
</dbReference>
<comment type="caution">
    <text evidence="3">The sequence shown here is derived from an EMBL/GenBank/DDBJ whole genome shotgun (WGS) entry which is preliminary data.</text>
</comment>
<keyword evidence="3" id="KW-0346">Stress response</keyword>
<dbReference type="AlphaFoldDB" id="A4C8K6"/>
<dbReference type="RefSeq" id="WP_009838183.1">
    <property type="nucleotide sequence ID" value="NZ_AAOH01000003.1"/>
</dbReference>
<name>A4C8K6_9GAMM</name>
<accession>A4C8K6</accession>
<feature type="chain" id="PRO_5002667028" evidence="1">
    <location>
        <begin position="21"/>
        <end position="135"/>
    </location>
</feature>
<reference evidence="3 4" key="1">
    <citation type="submission" date="2006-02" db="EMBL/GenBank/DDBJ databases">
        <authorList>
            <person name="Moran M.A."/>
            <person name="Kjelleberg S."/>
            <person name="Egan S."/>
            <person name="Saunders N."/>
            <person name="Thomas T."/>
            <person name="Ferriera S."/>
            <person name="Johnson J."/>
            <person name="Kravitz S."/>
            <person name="Halpern A."/>
            <person name="Remington K."/>
            <person name="Beeson K."/>
            <person name="Tran B."/>
            <person name="Rogers Y.-H."/>
            <person name="Friedman R."/>
            <person name="Venter J.C."/>
        </authorList>
    </citation>
    <scope>NUCLEOTIDE SEQUENCE [LARGE SCALE GENOMIC DNA]</scope>
    <source>
        <strain evidence="3 4">D2</strain>
    </source>
</reference>
<gene>
    <name evidence="3" type="ORF">PTD2_07754</name>
</gene>
<dbReference type="InterPro" id="IPR005184">
    <property type="entry name" value="DUF306_Meta_HslJ"/>
</dbReference>
<keyword evidence="1" id="KW-0732">Signal</keyword>
<dbReference type="InterPro" id="IPR053147">
    <property type="entry name" value="Hsp_HslJ-like"/>
</dbReference>
<dbReference type="eggNOG" id="COG3187">
    <property type="taxonomic scope" value="Bacteria"/>
</dbReference>
<dbReference type="PANTHER" id="PTHR35535">
    <property type="entry name" value="HEAT SHOCK PROTEIN HSLJ"/>
    <property type="match status" value="1"/>
</dbReference>
<organism evidence="3 4">
    <name type="scientific">Pseudoalteromonas tunicata D2</name>
    <dbReference type="NCBI Taxonomy" id="87626"/>
    <lineage>
        <taxon>Bacteria</taxon>
        <taxon>Pseudomonadati</taxon>
        <taxon>Pseudomonadota</taxon>
        <taxon>Gammaproteobacteria</taxon>
        <taxon>Alteromonadales</taxon>
        <taxon>Pseudoalteromonadaceae</taxon>
        <taxon>Pseudoalteromonas</taxon>
    </lineage>
</organism>
<dbReference type="PROSITE" id="PS51257">
    <property type="entry name" value="PROKAR_LIPOPROTEIN"/>
    <property type="match status" value="1"/>
</dbReference>
<proteinExistence type="predicted"/>
<evidence type="ECO:0000259" key="2">
    <source>
        <dbReference type="Pfam" id="PF03724"/>
    </source>
</evidence>
<feature type="signal peptide" evidence="1">
    <location>
        <begin position="1"/>
        <end position="20"/>
    </location>
</feature>
<dbReference type="STRING" id="87626.PTD2_07754"/>
<feature type="domain" description="DUF306" evidence="2">
    <location>
        <begin position="31"/>
        <end position="127"/>
    </location>
</feature>
<dbReference type="Gene3D" id="2.40.128.270">
    <property type="match status" value="1"/>
</dbReference>
<evidence type="ECO:0000313" key="3">
    <source>
        <dbReference type="EMBL" id="EAR28921.1"/>
    </source>
</evidence>
<dbReference type="PANTHER" id="PTHR35535:SF1">
    <property type="entry name" value="HEAT SHOCK PROTEIN HSLJ"/>
    <property type="match status" value="1"/>
</dbReference>
<keyword evidence="4" id="KW-1185">Reference proteome</keyword>
<evidence type="ECO:0000256" key="1">
    <source>
        <dbReference type="SAM" id="SignalP"/>
    </source>
</evidence>
<dbReference type="Proteomes" id="UP000006201">
    <property type="component" value="Unassembled WGS sequence"/>
</dbReference>
<protein>
    <submittedName>
        <fullName evidence="3">Putative heat shock protein</fullName>
    </submittedName>
</protein>